<evidence type="ECO:0000313" key="2">
    <source>
        <dbReference type="EMBL" id="GAA4375681.1"/>
    </source>
</evidence>
<sequence>MQNMSRNFLKSLAVAPALLLGLGTSLTAQTLTNHGARLTVQAGTTLSVPDSLLNRAGSQLTNHGTLQLGRTLNNAGTLASTGLMRFAGSSRQRMVPGGATLAQLEVNNTGLTGQGMLVITDDLAVAQQLRLINGMVHTSSGKTISLPAGAALLGEAPGRYVQGNLRITRAAVNGPTDFGHGVWLDGTGHALGEISVTRTAGLRTADLSYGNRLGSTTKGIDRIWTITAAQSPNAAVPLRLSWLADDDNGLTSFSQAQVWRQASPAASWETTGPRTDASARSISTTVAAFGRFTVSNAANPLPVELISFTAERRGADALLQWATASEKNSSYFAVESSPDGRVFRQVGQASSRGTATTRSDYQFTDLNVTRYAAQTVYYRLRQVDQDGTETYSPVRTVAVPTQSDLVVQAWPNPFGDEALSVLVNTPQAGTATVELTDAVGRSLFSQRAVLIKGTNTLSLPQAAQLPEGVYLVRVQHSGQQRTLKLVRR</sequence>
<dbReference type="Proteomes" id="UP001500454">
    <property type="component" value="Unassembled WGS sequence"/>
</dbReference>
<evidence type="ECO:0000256" key="1">
    <source>
        <dbReference type="SAM" id="SignalP"/>
    </source>
</evidence>
<keyword evidence="1" id="KW-0732">Signal</keyword>
<protein>
    <recommendedName>
        <fullName evidence="4">T9SS type A sorting domain-containing protein</fullName>
    </recommendedName>
</protein>
<dbReference type="EMBL" id="BAABHA010000002">
    <property type="protein sequence ID" value="GAA4375681.1"/>
    <property type="molecule type" value="Genomic_DNA"/>
</dbReference>
<evidence type="ECO:0000313" key="3">
    <source>
        <dbReference type="Proteomes" id="UP001500454"/>
    </source>
</evidence>
<dbReference type="NCBIfam" id="TIGR04183">
    <property type="entry name" value="Por_Secre_tail"/>
    <property type="match status" value="1"/>
</dbReference>
<evidence type="ECO:0008006" key="4">
    <source>
        <dbReference type="Google" id="ProtNLM"/>
    </source>
</evidence>
<comment type="caution">
    <text evidence="2">The sequence shown here is derived from an EMBL/GenBank/DDBJ whole genome shotgun (WGS) entry which is preliminary data.</text>
</comment>
<feature type="chain" id="PRO_5045552899" description="T9SS type A sorting domain-containing protein" evidence="1">
    <location>
        <begin position="29"/>
        <end position="488"/>
    </location>
</feature>
<gene>
    <name evidence="2" type="ORF">GCM10023186_08740</name>
</gene>
<dbReference type="InterPro" id="IPR026444">
    <property type="entry name" value="Secre_tail"/>
</dbReference>
<proteinExistence type="predicted"/>
<accession>A0ABP8IVL1</accession>
<name>A0ABP8IVL1_9BACT</name>
<organism evidence="2 3">
    <name type="scientific">Hymenobacter koreensis</name>
    <dbReference type="NCBI Taxonomy" id="1084523"/>
    <lineage>
        <taxon>Bacteria</taxon>
        <taxon>Pseudomonadati</taxon>
        <taxon>Bacteroidota</taxon>
        <taxon>Cytophagia</taxon>
        <taxon>Cytophagales</taxon>
        <taxon>Hymenobacteraceae</taxon>
        <taxon>Hymenobacter</taxon>
    </lineage>
</organism>
<keyword evidence="3" id="KW-1185">Reference proteome</keyword>
<feature type="signal peptide" evidence="1">
    <location>
        <begin position="1"/>
        <end position="28"/>
    </location>
</feature>
<reference evidence="3" key="1">
    <citation type="journal article" date="2019" name="Int. J. Syst. Evol. Microbiol.">
        <title>The Global Catalogue of Microorganisms (GCM) 10K type strain sequencing project: providing services to taxonomists for standard genome sequencing and annotation.</title>
        <authorList>
            <consortium name="The Broad Institute Genomics Platform"/>
            <consortium name="The Broad Institute Genome Sequencing Center for Infectious Disease"/>
            <person name="Wu L."/>
            <person name="Ma J."/>
        </authorList>
    </citation>
    <scope>NUCLEOTIDE SEQUENCE [LARGE SCALE GENOMIC DNA]</scope>
    <source>
        <strain evidence="3">JCM 17924</strain>
    </source>
</reference>